<evidence type="ECO:0000256" key="4">
    <source>
        <dbReference type="ARBA" id="ARBA00023136"/>
    </source>
</evidence>
<dbReference type="EMBL" id="FQXS01000013">
    <property type="protein sequence ID" value="SHH87479.1"/>
    <property type="molecule type" value="Genomic_DNA"/>
</dbReference>
<feature type="domain" description="VWFA" evidence="7">
    <location>
        <begin position="92"/>
        <end position="288"/>
    </location>
</feature>
<dbReference type="InterPro" id="IPR050768">
    <property type="entry name" value="UPF0353/GerABKA_families"/>
</dbReference>
<dbReference type="PANTHER" id="PTHR22550">
    <property type="entry name" value="SPORE GERMINATION PROTEIN"/>
    <property type="match status" value="1"/>
</dbReference>
<dbReference type="InterPro" id="IPR002035">
    <property type="entry name" value="VWF_A"/>
</dbReference>
<evidence type="ECO:0000256" key="1">
    <source>
        <dbReference type="ARBA" id="ARBA00022475"/>
    </source>
</evidence>
<dbReference type="InterPro" id="IPR011990">
    <property type="entry name" value="TPR-like_helical_dom_sf"/>
</dbReference>
<dbReference type="SMART" id="SM00327">
    <property type="entry name" value="VWA"/>
    <property type="match status" value="1"/>
</dbReference>
<evidence type="ECO:0000259" key="7">
    <source>
        <dbReference type="PROSITE" id="PS50234"/>
    </source>
</evidence>
<keyword evidence="9" id="KW-1185">Reference proteome</keyword>
<dbReference type="Proteomes" id="UP000184139">
    <property type="component" value="Unassembled WGS sequence"/>
</dbReference>
<feature type="transmembrane region" description="Helical" evidence="6">
    <location>
        <begin position="6"/>
        <end position="24"/>
    </location>
</feature>
<feature type="compositionally biased region" description="Basic and acidic residues" evidence="5">
    <location>
        <begin position="585"/>
        <end position="594"/>
    </location>
</feature>
<dbReference type="RefSeq" id="WP_161949844.1">
    <property type="nucleotide sequence ID" value="NZ_FQXS01000013.1"/>
</dbReference>
<dbReference type="OrthoDB" id="9807628at2"/>
<feature type="region of interest" description="Disordered" evidence="5">
    <location>
        <begin position="497"/>
        <end position="652"/>
    </location>
</feature>
<dbReference type="InterPro" id="IPR036465">
    <property type="entry name" value="vWFA_dom_sf"/>
</dbReference>
<evidence type="ECO:0000313" key="8">
    <source>
        <dbReference type="EMBL" id="SHH87479.1"/>
    </source>
</evidence>
<sequence>MISFAYPWCLPVTILVCLLLWLWWQQTERRRQRMLARFAAPSLLNTLTASICPLRRTAKKLLVAGAVFCCFVALAEPRYGSRWIDVKHKGIDILFALDSSRSMLAPDVRPSRLERSKLAVIDFVDHLKGDRIGLLPFAGTSHLLCPLTADYQAFNQSLQAVDSTLLPLGGTDIGGAIKAAEAVLANDANHKLLVIITDGEDLGTNGIAAAQAAHSRGMTIFTIGVGTAAGELIPDRTSGGFVKDNSGAYVRSRLDRQALKAIAEQGGGIYADLGTRGEGLETVYRERLALVPAREFAEKRTKVPISRSEWPLALAIALLCGDFLLSGRKRQRSFHRAIARLARLRKASILALILAAGPGLLGPPSAGASDGERAFAAGDFQRAETFYRELLRDDPGNPVLLFNTGSAAYKNERFSEAVDAFGRAIPAADPTLQEKAYFNQGNAWYRIGEKTRQSAVKQTIEAWQSALDAFTAVLALNPENRNAAVNRDFVKEQLERLRQETENAPKSPEKEAREPADEQAKEPQQPPRDRQATPDESAVPDQPGDKTGDAGDADDVNNGGQNSKSERSASGQATAPAEQSDGITDQDRHDDEHTTGQTTEQGDNRHDPGNTDRAMTKEEAKRLLQAIEGEEGRLDLVMPQHPTTSSETMNDW</sequence>
<gene>
    <name evidence="8" type="ORF">SAMN02745124_02324</name>
</gene>
<keyword evidence="3 6" id="KW-1133">Transmembrane helix</keyword>
<dbReference type="Pfam" id="PF14559">
    <property type="entry name" value="TPR_19"/>
    <property type="match status" value="1"/>
</dbReference>
<dbReference type="Gene3D" id="3.40.50.410">
    <property type="entry name" value="von Willebrand factor, type A domain"/>
    <property type="match status" value="1"/>
</dbReference>
<dbReference type="PANTHER" id="PTHR22550:SF5">
    <property type="entry name" value="LEUCINE ZIPPER PROTEIN 4"/>
    <property type="match status" value="1"/>
</dbReference>
<evidence type="ECO:0000256" key="3">
    <source>
        <dbReference type="ARBA" id="ARBA00022989"/>
    </source>
</evidence>
<evidence type="ECO:0000313" key="9">
    <source>
        <dbReference type="Proteomes" id="UP000184139"/>
    </source>
</evidence>
<feature type="compositionally biased region" description="Polar residues" evidence="5">
    <location>
        <begin position="641"/>
        <end position="652"/>
    </location>
</feature>
<keyword evidence="2 6" id="KW-0812">Transmembrane</keyword>
<feature type="compositionally biased region" description="Basic and acidic residues" evidence="5">
    <location>
        <begin position="497"/>
        <end position="533"/>
    </location>
</feature>
<dbReference type="AlphaFoldDB" id="A0A1M5WIV9"/>
<dbReference type="SUPFAM" id="SSF48452">
    <property type="entry name" value="TPR-like"/>
    <property type="match status" value="1"/>
</dbReference>
<dbReference type="PROSITE" id="PS50234">
    <property type="entry name" value="VWFA"/>
    <property type="match status" value="1"/>
</dbReference>
<dbReference type="STRING" id="1121409.SAMN02745124_02324"/>
<proteinExistence type="predicted"/>
<evidence type="ECO:0000256" key="5">
    <source>
        <dbReference type="SAM" id="MobiDB-lite"/>
    </source>
</evidence>
<organism evidence="8 9">
    <name type="scientific">Desulfofustis glycolicus DSM 9705</name>
    <dbReference type="NCBI Taxonomy" id="1121409"/>
    <lineage>
        <taxon>Bacteria</taxon>
        <taxon>Pseudomonadati</taxon>
        <taxon>Thermodesulfobacteriota</taxon>
        <taxon>Desulfobulbia</taxon>
        <taxon>Desulfobulbales</taxon>
        <taxon>Desulfocapsaceae</taxon>
        <taxon>Desulfofustis</taxon>
    </lineage>
</organism>
<evidence type="ECO:0000256" key="6">
    <source>
        <dbReference type="SAM" id="Phobius"/>
    </source>
</evidence>
<evidence type="ECO:0000256" key="2">
    <source>
        <dbReference type="ARBA" id="ARBA00022692"/>
    </source>
</evidence>
<feature type="transmembrane region" description="Helical" evidence="6">
    <location>
        <begin position="61"/>
        <end position="79"/>
    </location>
</feature>
<accession>A0A1M5WIV9</accession>
<dbReference type="SUPFAM" id="SSF53300">
    <property type="entry name" value="vWA-like"/>
    <property type="match status" value="1"/>
</dbReference>
<dbReference type="Gene3D" id="1.25.40.10">
    <property type="entry name" value="Tetratricopeptide repeat domain"/>
    <property type="match status" value="1"/>
</dbReference>
<feature type="compositionally biased region" description="Basic and acidic residues" evidence="5">
    <location>
        <begin position="602"/>
        <end position="622"/>
    </location>
</feature>
<reference evidence="8 9" key="1">
    <citation type="submission" date="2016-11" db="EMBL/GenBank/DDBJ databases">
        <authorList>
            <person name="Jaros S."/>
            <person name="Januszkiewicz K."/>
            <person name="Wedrychowicz H."/>
        </authorList>
    </citation>
    <scope>NUCLEOTIDE SEQUENCE [LARGE SCALE GENOMIC DNA]</scope>
    <source>
        <strain evidence="8 9">DSM 9705</strain>
    </source>
</reference>
<keyword evidence="1" id="KW-1003">Cell membrane</keyword>
<name>A0A1M5WIV9_9BACT</name>
<dbReference type="Pfam" id="PF13519">
    <property type="entry name" value="VWA_2"/>
    <property type="match status" value="1"/>
</dbReference>
<keyword evidence="4 6" id="KW-0472">Membrane</keyword>
<protein>
    <submittedName>
        <fullName evidence="8">Ca-activated chloride channel family protein</fullName>
    </submittedName>
</protein>